<name>A0A2J7YZ18_STRMQ</name>
<protein>
    <recommendedName>
        <fullName evidence="4">Spore-associated protein A</fullName>
    </recommendedName>
</protein>
<proteinExistence type="predicted"/>
<evidence type="ECO:0000256" key="1">
    <source>
        <dbReference type="SAM" id="SignalP"/>
    </source>
</evidence>
<feature type="chain" id="PRO_5014380350" description="Spore-associated protein A" evidence="1">
    <location>
        <begin position="30"/>
        <end position="165"/>
    </location>
</feature>
<dbReference type="AlphaFoldDB" id="A0A2J7YZ18"/>
<evidence type="ECO:0000313" key="3">
    <source>
        <dbReference type="Proteomes" id="UP000236520"/>
    </source>
</evidence>
<sequence>MTIRRATAVLATFAATTALSFTAAPAATAADATAADASVAEYGCSGSLIDTYPVRTSAGTTYGQIRLYYNSSTRRNCAVTLKNATGGYGTSSYASVTLYRCSTSKPGAQCDWRDETWDDDYGNFLYYAGPVSISAAGKCIRVFGQVSANRPIATGDSGTGGVHCG</sequence>
<dbReference type="Proteomes" id="UP000236520">
    <property type="component" value="Unassembled WGS sequence"/>
</dbReference>
<comment type="caution">
    <text evidence="2">The sequence shown here is derived from an EMBL/GenBank/DDBJ whole genome shotgun (WGS) entry which is preliminary data.</text>
</comment>
<keyword evidence="1" id="KW-0732">Signal</keyword>
<evidence type="ECO:0008006" key="4">
    <source>
        <dbReference type="Google" id="ProtNLM"/>
    </source>
</evidence>
<accession>A0A2J7YZ18</accession>
<reference evidence="2 3" key="1">
    <citation type="submission" date="2015-09" db="EMBL/GenBank/DDBJ databases">
        <title>Genome sequence, genome mining and natural product profiling of a biocontrol bacterium Streptomyces malaysiensis F913.</title>
        <authorList>
            <person name="Xu Y."/>
            <person name="Wei J."/>
            <person name="Xie J."/>
            <person name="Li T."/>
            <person name="Zhou Z."/>
        </authorList>
    </citation>
    <scope>NUCLEOTIDE SEQUENCE [LARGE SCALE GENOMIC DNA]</scope>
    <source>
        <strain evidence="2 3">F913</strain>
    </source>
</reference>
<evidence type="ECO:0000313" key="2">
    <source>
        <dbReference type="EMBL" id="PNG93275.1"/>
    </source>
</evidence>
<dbReference type="EMBL" id="LJIW01000002">
    <property type="protein sequence ID" value="PNG93275.1"/>
    <property type="molecule type" value="Genomic_DNA"/>
</dbReference>
<gene>
    <name evidence="2" type="ORF">SMF913_28740</name>
</gene>
<organism evidence="2 3">
    <name type="scientific">Streptomyces malaysiensis</name>
    <dbReference type="NCBI Taxonomy" id="92644"/>
    <lineage>
        <taxon>Bacteria</taxon>
        <taxon>Bacillati</taxon>
        <taxon>Actinomycetota</taxon>
        <taxon>Actinomycetes</taxon>
        <taxon>Kitasatosporales</taxon>
        <taxon>Streptomycetaceae</taxon>
        <taxon>Streptomyces</taxon>
        <taxon>Streptomyces violaceusniger group</taxon>
    </lineage>
</organism>
<keyword evidence="3" id="KW-1185">Reference proteome</keyword>
<dbReference type="RefSeq" id="WP_079258766.1">
    <property type="nucleotide sequence ID" value="NZ_BAAAHF010000003.1"/>
</dbReference>
<feature type="signal peptide" evidence="1">
    <location>
        <begin position="1"/>
        <end position="29"/>
    </location>
</feature>